<dbReference type="RefSeq" id="WP_390301004.1">
    <property type="nucleotide sequence ID" value="NZ_JBHULI010000024.1"/>
</dbReference>
<name>A0ABW5JK83_9BACT</name>
<dbReference type="EMBL" id="JBHULI010000024">
    <property type="protein sequence ID" value="MFD2532496.1"/>
    <property type="molecule type" value="Genomic_DNA"/>
</dbReference>
<organism evidence="1 2">
    <name type="scientific">Gracilimonas halophila</name>
    <dbReference type="NCBI Taxonomy" id="1834464"/>
    <lineage>
        <taxon>Bacteria</taxon>
        <taxon>Pseudomonadati</taxon>
        <taxon>Balneolota</taxon>
        <taxon>Balneolia</taxon>
        <taxon>Balneolales</taxon>
        <taxon>Balneolaceae</taxon>
        <taxon>Gracilimonas</taxon>
    </lineage>
</organism>
<sequence length="175" mass="19690">MINAIRYIGFFFLLGSITSPLNAQFINLQLKVEPELSATVEQNLDFGTQVTNSGRTTVQLGDVNMGVFSIRAFHTQNLYISLQYPDQLTNEDPGIENQIPLELDMAYNNQDTNDATNANLLDANRGLVSIHERTQAEFDQEIWKEMYIYVFGAIDVGNIPNGVYTADIILTIDYD</sequence>
<protein>
    <recommendedName>
        <fullName evidence="3">Spore coat protein U domain-containing protein</fullName>
    </recommendedName>
</protein>
<evidence type="ECO:0000313" key="2">
    <source>
        <dbReference type="Proteomes" id="UP001597460"/>
    </source>
</evidence>
<accession>A0ABW5JK83</accession>
<keyword evidence="2" id="KW-1185">Reference proteome</keyword>
<reference evidence="2" key="1">
    <citation type="journal article" date="2019" name="Int. J. Syst. Evol. Microbiol.">
        <title>The Global Catalogue of Microorganisms (GCM) 10K type strain sequencing project: providing services to taxonomists for standard genome sequencing and annotation.</title>
        <authorList>
            <consortium name="The Broad Institute Genomics Platform"/>
            <consortium name="The Broad Institute Genome Sequencing Center for Infectious Disease"/>
            <person name="Wu L."/>
            <person name="Ma J."/>
        </authorList>
    </citation>
    <scope>NUCLEOTIDE SEQUENCE [LARGE SCALE GENOMIC DNA]</scope>
    <source>
        <strain evidence="2">KCTC 52042</strain>
    </source>
</reference>
<evidence type="ECO:0008006" key="3">
    <source>
        <dbReference type="Google" id="ProtNLM"/>
    </source>
</evidence>
<proteinExistence type="predicted"/>
<evidence type="ECO:0000313" key="1">
    <source>
        <dbReference type="EMBL" id="MFD2532496.1"/>
    </source>
</evidence>
<dbReference type="Proteomes" id="UP001597460">
    <property type="component" value="Unassembled WGS sequence"/>
</dbReference>
<comment type="caution">
    <text evidence="1">The sequence shown here is derived from an EMBL/GenBank/DDBJ whole genome shotgun (WGS) entry which is preliminary data.</text>
</comment>
<gene>
    <name evidence="1" type="ORF">ACFSVN_08570</name>
</gene>